<evidence type="ECO:0000256" key="1">
    <source>
        <dbReference type="ARBA" id="ARBA00005964"/>
    </source>
</evidence>
<feature type="signal peptide" evidence="6">
    <location>
        <begin position="1"/>
        <end position="27"/>
    </location>
</feature>
<keyword evidence="6" id="KW-0732">Signal</keyword>
<keyword evidence="3" id="KW-1015">Disulfide bond</keyword>
<evidence type="ECO:0000256" key="7">
    <source>
        <dbReference type="SAM" id="MobiDB-lite"/>
    </source>
</evidence>
<dbReference type="InterPro" id="IPR019826">
    <property type="entry name" value="Carboxylesterase_B_AS"/>
</dbReference>
<dbReference type="STRING" id="2020962.A0A2N1JDM6"/>
<evidence type="ECO:0000313" key="9">
    <source>
        <dbReference type="EMBL" id="PKI84644.1"/>
    </source>
</evidence>
<feature type="region of interest" description="Disordered" evidence="7">
    <location>
        <begin position="155"/>
        <end position="187"/>
    </location>
</feature>
<dbReference type="EC" id="3.1.1.-" evidence="6"/>
<evidence type="ECO:0000256" key="3">
    <source>
        <dbReference type="ARBA" id="ARBA00023157"/>
    </source>
</evidence>
<dbReference type="Gene3D" id="3.40.50.1820">
    <property type="entry name" value="alpha/beta hydrolase"/>
    <property type="match status" value="2"/>
</dbReference>
<comment type="similarity">
    <text evidence="1 6">Belongs to the type-B carboxylesterase/lipase family.</text>
</comment>
<feature type="compositionally biased region" description="Low complexity" evidence="7">
    <location>
        <begin position="103"/>
        <end position="116"/>
    </location>
</feature>
<dbReference type="ESTHER" id="9basi-a0a2n1jdm6">
    <property type="family name" value="Fungal_carboxylesterase_lipase"/>
</dbReference>
<feature type="chain" id="PRO_5014490147" description="Carboxylic ester hydrolase" evidence="6">
    <location>
        <begin position="28"/>
        <end position="663"/>
    </location>
</feature>
<dbReference type="PRINTS" id="PR00878">
    <property type="entry name" value="CHOLNESTRASE"/>
</dbReference>
<feature type="compositionally biased region" description="Basic residues" evidence="7">
    <location>
        <begin position="92"/>
        <end position="102"/>
    </location>
</feature>
<dbReference type="GO" id="GO:0047372">
    <property type="term" value="F:monoacylglycerol lipase activity"/>
    <property type="evidence" value="ECO:0007669"/>
    <property type="project" value="RHEA"/>
</dbReference>
<dbReference type="Proteomes" id="UP000232875">
    <property type="component" value="Unassembled WGS sequence"/>
</dbReference>
<feature type="region of interest" description="Disordered" evidence="7">
    <location>
        <begin position="47"/>
        <end position="119"/>
    </location>
</feature>
<evidence type="ECO:0000256" key="2">
    <source>
        <dbReference type="ARBA" id="ARBA00022801"/>
    </source>
</evidence>
<name>A0A2N1JDM6_9BASI</name>
<dbReference type="InterPro" id="IPR029058">
    <property type="entry name" value="AB_hydrolase_fold"/>
</dbReference>
<dbReference type="PANTHER" id="PTHR43918:SF4">
    <property type="entry name" value="CARBOXYLIC ESTER HYDROLASE"/>
    <property type="match status" value="1"/>
</dbReference>
<dbReference type="Pfam" id="PF00135">
    <property type="entry name" value="COesterase"/>
    <property type="match status" value="1"/>
</dbReference>
<proteinExistence type="inferred from homology"/>
<reference evidence="9 10" key="1">
    <citation type="submission" date="2017-10" db="EMBL/GenBank/DDBJ databases">
        <title>A novel species of cold-tolerant Malassezia isolated from bats.</title>
        <authorList>
            <person name="Lorch J.M."/>
            <person name="Palmer J.M."/>
            <person name="Vanderwolf K.J."/>
            <person name="Schmidt K.Z."/>
            <person name="Verant M.L."/>
            <person name="Weller T.J."/>
            <person name="Blehert D.S."/>
        </authorList>
    </citation>
    <scope>NUCLEOTIDE SEQUENCE [LARGE SCALE GENOMIC DNA]</scope>
    <source>
        <strain evidence="9 10">NWHC:44797-103</strain>
    </source>
</reference>
<dbReference type="GO" id="GO:0004104">
    <property type="term" value="F:cholinesterase activity"/>
    <property type="evidence" value="ECO:0007669"/>
    <property type="project" value="InterPro"/>
</dbReference>
<gene>
    <name evidence="9" type="ORF">MVES_001414</name>
</gene>
<dbReference type="AlphaFoldDB" id="A0A2N1JDM6"/>
<protein>
    <recommendedName>
        <fullName evidence="6">Carboxylic ester hydrolase</fullName>
        <ecNumber evidence="6">3.1.1.-</ecNumber>
    </recommendedName>
</protein>
<evidence type="ECO:0000256" key="5">
    <source>
        <dbReference type="ARBA" id="ARBA00048461"/>
    </source>
</evidence>
<dbReference type="InterPro" id="IPR002018">
    <property type="entry name" value="CarbesteraseB"/>
</dbReference>
<evidence type="ECO:0000259" key="8">
    <source>
        <dbReference type="Pfam" id="PF00135"/>
    </source>
</evidence>
<dbReference type="EMBL" id="KZ454989">
    <property type="protein sequence ID" value="PKI84644.1"/>
    <property type="molecule type" value="Genomic_DNA"/>
</dbReference>
<dbReference type="PROSITE" id="PS00122">
    <property type="entry name" value="CARBOXYLESTERASE_B_1"/>
    <property type="match status" value="1"/>
</dbReference>
<comment type="catalytic activity">
    <reaction evidence="4">
        <text>a diacylglycerol + H2O = a monoacylglycerol + a fatty acid + H(+)</text>
        <dbReference type="Rhea" id="RHEA:32731"/>
        <dbReference type="ChEBI" id="CHEBI:15377"/>
        <dbReference type="ChEBI" id="CHEBI:15378"/>
        <dbReference type="ChEBI" id="CHEBI:17408"/>
        <dbReference type="ChEBI" id="CHEBI:18035"/>
        <dbReference type="ChEBI" id="CHEBI:28868"/>
    </reaction>
</comment>
<dbReference type="InterPro" id="IPR000997">
    <property type="entry name" value="Cholinesterase"/>
</dbReference>
<dbReference type="InterPro" id="IPR050654">
    <property type="entry name" value="AChE-related_enzymes"/>
</dbReference>
<evidence type="ECO:0000256" key="6">
    <source>
        <dbReference type="RuleBase" id="RU361235"/>
    </source>
</evidence>
<dbReference type="OrthoDB" id="408631at2759"/>
<feature type="compositionally biased region" description="Low complexity" evidence="7">
    <location>
        <begin position="69"/>
        <end position="79"/>
    </location>
</feature>
<comment type="catalytic activity">
    <reaction evidence="5">
        <text>a monoacylglycerol + H2O = glycerol + a fatty acid + H(+)</text>
        <dbReference type="Rhea" id="RHEA:15245"/>
        <dbReference type="ChEBI" id="CHEBI:15377"/>
        <dbReference type="ChEBI" id="CHEBI:15378"/>
        <dbReference type="ChEBI" id="CHEBI:17408"/>
        <dbReference type="ChEBI" id="CHEBI:17754"/>
        <dbReference type="ChEBI" id="CHEBI:28868"/>
    </reaction>
</comment>
<dbReference type="PANTHER" id="PTHR43918">
    <property type="entry name" value="ACETYLCHOLINESTERASE"/>
    <property type="match status" value="1"/>
</dbReference>
<dbReference type="SUPFAM" id="SSF53474">
    <property type="entry name" value="alpha/beta-Hydrolases"/>
    <property type="match status" value="1"/>
</dbReference>
<accession>A0A2N1JDM6</accession>
<dbReference type="GO" id="GO:0120516">
    <property type="term" value="F:diacylglycerol lipase activity"/>
    <property type="evidence" value="ECO:0007669"/>
    <property type="project" value="RHEA"/>
</dbReference>
<evidence type="ECO:0000256" key="4">
    <source>
        <dbReference type="ARBA" id="ARBA00047591"/>
    </source>
</evidence>
<keyword evidence="2 6" id="KW-0378">Hydrolase</keyword>
<organism evidence="9 10">
    <name type="scientific">Malassezia vespertilionis</name>
    <dbReference type="NCBI Taxonomy" id="2020962"/>
    <lineage>
        <taxon>Eukaryota</taxon>
        <taxon>Fungi</taxon>
        <taxon>Dikarya</taxon>
        <taxon>Basidiomycota</taxon>
        <taxon>Ustilaginomycotina</taxon>
        <taxon>Malasseziomycetes</taxon>
        <taxon>Malasseziales</taxon>
        <taxon>Malasseziaceae</taxon>
        <taxon>Malassezia</taxon>
    </lineage>
</organism>
<feature type="domain" description="Carboxylesterase type B" evidence="8">
    <location>
        <begin position="125"/>
        <end position="475"/>
    </location>
</feature>
<sequence>MSLMNAKMAFALAVLLGLCVIAEFAMAQSQYANPMNHAMIRRASLRKNHNSHSSHLHSAQTHSSHSKSTHSSASSASKSARSKASHSASNSKSKHSVSHSKSKAASASSDASAAHSRSGEGDYLLIKTNEGLLRGFFNQTTQVYSWHGVPYADDTSGENRFLSPKPAKSWRGEKDASKRGPRCPQHGSFGSLSAISLFGLSSEIFDDSTQSEDCLNVDVWIGKNHWEKYKNSNGTSEKAPIWLNIYGGSYEWGASSIELYYGDAIVSQDDVVVVNINQRNWIFGYPMAPQLHPWRNSGDDYDGANPGHKDADLAIEWVYKNAEKFGGDPSRITIGGTSTGACTVDNWAYAHHNKPSAKYVNGMILQSGSMTSLGRYFLAEVSDDFTEPSSPWNKVAKHVGCGTETNKEQFKCMQQKRWQDVMQATSETDSKFLVTVDNKTAFNDYYDRLEAGSYVKAPMLIGNNKDEGNAFLVKAADLSLVAGPLITSEVWVCPASVQAKERIGKAPTWRYRFSADIYLPDTPKQYQQLLAFHGSDTAYAWGTWPPLRFIASDKTTNDTLPLVDYPPTTDNNKVRARISDLYREANVAFVKDPHNGLTNFHGGWSQYQPTTASVGDIGLRNSGQLHMATSADLDSLCPLTNKEVDQNNIKYKPKFSNIRGYIV</sequence>
<evidence type="ECO:0000313" key="10">
    <source>
        <dbReference type="Proteomes" id="UP000232875"/>
    </source>
</evidence>
<keyword evidence="10" id="KW-1185">Reference proteome</keyword>